<feature type="signal peptide" evidence="2">
    <location>
        <begin position="1"/>
        <end position="21"/>
    </location>
</feature>
<dbReference type="OrthoDB" id="3241054at2759"/>
<dbReference type="Proteomes" id="UP000275078">
    <property type="component" value="Unassembled WGS sequence"/>
</dbReference>
<reference evidence="3 4" key="1">
    <citation type="journal article" date="2018" name="Nat. Ecol. Evol.">
        <title>Pezizomycetes genomes reveal the molecular basis of ectomycorrhizal truffle lifestyle.</title>
        <authorList>
            <person name="Murat C."/>
            <person name="Payen T."/>
            <person name="Noel B."/>
            <person name="Kuo A."/>
            <person name="Morin E."/>
            <person name="Chen J."/>
            <person name="Kohler A."/>
            <person name="Krizsan K."/>
            <person name="Balestrini R."/>
            <person name="Da Silva C."/>
            <person name="Montanini B."/>
            <person name="Hainaut M."/>
            <person name="Levati E."/>
            <person name="Barry K.W."/>
            <person name="Belfiori B."/>
            <person name="Cichocki N."/>
            <person name="Clum A."/>
            <person name="Dockter R.B."/>
            <person name="Fauchery L."/>
            <person name="Guy J."/>
            <person name="Iotti M."/>
            <person name="Le Tacon F."/>
            <person name="Lindquist E.A."/>
            <person name="Lipzen A."/>
            <person name="Malagnac F."/>
            <person name="Mello A."/>
            <person name="Molinier V."/>
            <person name="Miyauchi S."/>
            <person name="Poulain J."/>
            <person name="Riccioni C."/>
            <person name="Rubini A."/>
            <person name="Sitrit Y."/>
            <person name="Splivallo R."/>
            <person name="Traeger S."/>
            <person name="Wang M."/>
            <person name="Zifcakova L."/>
            <person name="Wipf D."/>
            <person name="Zambonelli A."/>
            <person name="Paolocci F."/>
            <person name="Nowrousian M."/>
            <person name="Ottonello S."/>
            <person name="Baldrian P."/>
            <person name="Spatafora J.W."/>
            <person name="Henrissat B."/>
            <person name="Nagy L.G."/>
            <person name="Aury J.M."/>
            <person name="Wincker P."/>
            <person name="Grigoriev I.V."/>
            <person name="Bonfante P."/>
            <person name="Martin F.M."/>
        </authorList>
    </citation>
    <scope>NUCLEOTIDE SEQUENCE [LARGE SCALE GENOMIC DNA]</scope>
    <source>
        <strain evidence="3 4">RN42</strain>
    </source>
</reference>
<evidence type="ECO:0000313" key="3">
    <source>
        <dbReference type="EMBL" id="RPA74093.1"/>
    </source>
</evidence>
<accession>A0A3N4HJK8</accession>
<dbReference type="AlphaFoldDB" id="A0A3N4HJK8"/>
<organism evidence="3 4">
    <name type="scientific">Ascobolus immersus RN42</name>
    <dbReference type="NCBI Taxonomy" id="1160509"/>
    <lineage>
        <taxon>Eukaryota</taxon>
        <taxon>Fungi</taxon>
        <taxon>Dikarya</taxon>
        <taxon>Ascomycota</taxon>
        <taxon>Pezizomycotina</taxon>
        <taxon>Pezizomycetes</taxon>
        <taxon>Pezizales</taxon>
        <taxon>Ascobolaceae</taxon>
        <taxon>Ascobolus</taxon>
    </lineage>
</organism>
<evidence type="ECO:0000256" key="1">
    <source>
        <dbReference type="SAM" id="MobiDB-lite"/>
    </source>
</evidence>
<dbReference type="Pfam" id="PF11327">
    <property type="entry name" value="Egh16-like"/>
    <property type="match status" value="1"/>
</dbReference>
<feature type="region of interest" description="Disordered" evidence="1">
    <location>
        <begin position="329"/>
        <end position="394"/>
    </location>
</feature>
<name>A0A3N4HJK8_ASCIM</name>
<feature type="chain" id="PRO_5017926765" evidence="2">
    <location>
        <begin position="22"/>
        <end position="394"/>
    </location>
</feature>
<dbReference type="STRING" id="1160509.A0A3N4HJK8"/>
<evidence type="ECO:0000313" key="4">
    <source>
        <dbReference type="Proteomes" id="UP000275078"/>
    </source>
</evidence>
<proteinExistence type="predicted"/>
<feature type="compositionally biased region" description="Gly residues" evidence="1">
    <location>
        <begin position="366"/>
        <end position="381"/>
    </location>
</feature>
<keyword evidence="4" id="KW-1185">Reference proteome</keyword>
<dbReference type="InterPro" id="IPR021476">
    <property type="entry name" value="Egh16-like"/>
</dbReference>
<sequence>MHSPTSLLPILLLALQVSAHGAITSARGNASPQLGTALAIDASTPRDGTGRNPFQRDTTIFNGNTGCGRTIQNGPIDMAAATAEVVGNTGGLPQVTAGGQLSMTLHQINADGAGPYRCTLDQTGTGQNFQNVEVATNVPGFLGLSLGNSATDLPLVVTMPAGLACTGSMGGMENICMVRCQNQALAGPFGGCVPVQQVDAAQIGGGADAGTGGGAGTGAAVPAPPVAAAPAGNGNGGGRLGGFLGRLTGGGAGGAGGNGGGRLAGLFGGAGGTGAGGAGGRLGGLFGNRNARRQIVDAEGNVRSEKELEGLEGEELALARERLEALKKGASAPPVAPGAPAPPAAPAVPVVAPAGPGAERGRGRGGRVGPAGARGAGVRGGRGGRGRRAVSFQA</sequence>
<dbReference type="PANTHER" id="PTHR34618">
    <property type="entry name" value="SURFACE PROTEIN MAS1, PUTATIVE-RELATED"/>
    <property type="match status" value="1"/>
</dbReference>
<protein>
    <submittedName>
        <fullName evidence="3">Uncharacterized protein</fullName>
    </submittedName>
</protein>
<dbReference type="PANTHER" id="PTHR34618:SF4">
    <property type="entry name" value="CAS1"/>
    <property type="match status" value="1"/>
</dbReference>
<feature type="compositionally biased region" description="Pro residues" evidence="1">
    <location>
        <begin position="334"/>
        <end position="346"/>
    </location>
</feature>
<keyword evidence="2" id="KW-0732">Signal</keyword>
<evidence type="ECO:0000256" key="2">
    <source>
        <dbReference type="SAM" id="SignalP"/>
    </source>
</evidence>
<feature type="compositionally biased region" description="Low complexity" evidence="1">
    <location>
        <begin position="347"/>
        <end position="357"/>
    </location>
</feature>
<dbReference type="EMBL" id="ML119800">
    <property type="protein sequence ID" value="RPA74093.1"/>
    <property type="molecule type" value="Genomic_DNA"/>
</dbReference>
<gene>
    <name evidence="3" type="ORF">BJ508DRAFT_333395</name>
</gene>